<protein>
    <submittedName>
        <fullName evidence="1">Uncharacterized protein</fullName>
    </submittedName>
</protein>
<sequence>MLRFVFLPVKIQIPQAIACGIVFVWCLPGYKISEAGDNRLKVFGW</sequence>
<dbReference type="AlphaFoldDB" id="A0A836MRM8"/>
<dbReference type="Proteomes" id="UP000027170">
    <property type="component" value="Unassembled WGS sequence"/>
</dbReference>
<proteinExistence type="predicted"/>
<keyword evidence="2" id="KW-1185">Reference proteome</keyword>
<name>A0A836MRM8_9NEIS</name>
<evidence type="ECO:0000313" key="2">
    <source>
        <dbReference type="Proteomes" id="UP000027170"/>
    </source>
</evidence>
<reference evidence="1 2" key="1">
    <citation type="submission" date="2014-03" db="EMBL/GenBank/DDBJ databases">
        <title>The genomes of two eusocial bee gut symbionts.</title>
        <authorList>
            <person name="Kwong W.K."/>
            <person name="Engel P."/>
            <person name="Koch H."/>
            <person name="Moran N.A."/>
        </authorList>
    </citation>
    <scope>NUCLEOTIDE SEQUENCE [LARGE SCALE GENOMIC DNA]</scope>
    <source>
        <strain evidence="2">wkB29</strain>
    </source>
</reference>
<gene>
    <name evidence="1" type="ORF">SALWKB29_0307</name>
</gene>
<organism evidence="1 2">
    <name type="scientific">Snodgrassella communis</name>
    <dbReference type="NCBI Taxonomy" id="2946699"/>
    <lineage>
        <taxon>Bacteria</taxon>
        <taxon>Pseudomonadati</taxon>
        <taxon>Pseudomonadota</taxon>
        <taxon>Betaproteobacteria</taxon>
        <taxon>Neisseriales</taxon>
        <taxon>Neisseriaceae</taxon>
        <taxon>Snodgrassella</taxon>
    </lineage>
</organism>
<evidence type="ECO:0000313" key="1">
    <source>
        <dbReference type="EMBL" id="KDN15888.1"/>
    </source>
</evidence>
<dbReference type="EMBL" id="JFZV01000001">
    <property type="protein sequence ID" value="KDN15888.1"/>
    <property type="molecule type" value="Genomic_DNA"/>
</dbReference>
<comment type="caution">
    <text evidence="1">The sequence shown here is derived from an EMBL/GenBank/DDBJ whole genome shotgun (WGS) entry which is preliminary data.</text>
</comment>
<accession>A0A836MRM8</accession>